<organism evidence="2 3">
    <name type="scientific">bacterium (Candidatus Gribaldobacteria) CG23_combo_of_CG06-09_8_20_14_all_37_87_8</name>
    <dbReference type="NCBI Taxonomy" id="2014278"/>
    <lineage>
        <taxon>Bacteria</taxon>
        <taxon>Candidatus Gribaldobacteria</taxon>
    </lineage>
</organism>
<evidence type="ECO:0000313" key="2">
    <source>
        <dbReference type="EMBL" id="PIP31623.1"/>
    </source>
</evidence>
<dbReference type="Proteomes" id="UP000230447">
    <property type="component" value="Unassembled WGS sequence"/>
</dbReference>
<reference evidence="2 3" key="1">
    <citation type="submission" date="2017-09" db="EMBL/GenBank/DDBJ databases">
        <title>Depth-based differentiation of microbial function through sediment-hosted aquifers and enrichment of novel symbionts in the deep terrestrial subsurface.</title>
        <authorList>
            <person name="Probst A.J."/>
            <person name="Ladd B."/>
            <person name="Jarett J.K."/>
            <person name="Geller-Mcgrath D.E."/>
            <person name="Sieber C.M."/>
            <person name="Emerson J.B."/>
            <person name="Anantharaman K."/>
            <person name="Thomas B.C."/>
            <person name="Malmstrom R."/>
            <person name="Stieglmeier M."/>
            <person name="Klingl A."/>
            <person name="Woyke T."/>
            <person name="Ryan C.M."/>
            <person name="Banfield J.F."/>
        </authorList>
    </citation>
    <scope>NUCLEOTIDE SEQUENCE [LARGE SCALE GENOMIC DNA]</scope>
    <source>
        <strain evidence="2">CG23_combo_of_CG06-09_8_20_14_all_37_87_8</strain>
    </source>
</reference>
<comment type="caution">
    <text evidence="2">The sequence shown here is derived from an EMBL/GenBank/DDBJ whole genome shotgun (WGS) entry which is preliminary data.</text>
</comment>
<dbReference type="AlphaFoldDB" id="A0A2G9ZEM4"/>
<comment type="similarity">
    <text evidence="1">Belongs to the AdoMet synthetase 2 family.</text>
</comment>
<dbReference type="InterPro" id="IPR027790">
    <property type="entry name" value="AdoMet_synthase_2_family"/>
</dbReference>
<dbReference type="Gene3D" id="3.30.300.340">
    <property type="entry name" value="S-adenosylmethionine synthetase, N-terminal domain"/>
    <property type="match status" value="1"/>
</dbReference>
<proteinExistence type="inferred from homology"/>
<dbReference type="PANTHER" id="PTHR36697:SF1">
    <property type="entry name" value="S-ADENOSYLMETHIONINE SYNTHASE"/>
    <property type="match status" value="1"/>
</dbReference>
<accession>A0A2G9ZEM4</accession>
<evidence type="ECO:0000256" key="1">
    <source>
        <dbReference type="ARBA" id="ARBA00006892"/>
    </source>
</evidence>
<protein>
    <submittedName>
        <fullName evidence="2">S-adenosylmethionine synthetase</fullName>
    </submittedName>
</protein>
<evidence type="ECO:0000313" key="3">
    <source>
        <dbReference type="Proteomes" id="UP000230447"/>
    </source>
</evidence>
<gene>
    <name evidence="2" type="ORF">COX24_02560</name>
</gene>
<dbReference type="Gene3D" id="3.30.300.280">
    <property type="entry name" value="S-adenosylmethionine synthetase, C-terminal domain"/>
    <property type="match status" value="1"/>
</dbReference>
<dbReference type="Gene3D" id="3.30.300.10">
    <property type="match status" value="1"/>
</dbReference>
<dbReference type="InterPro" id="IPR042544">
    <property type="entry name" value="AdoMet_synthase_3"/>
</dbReference>
<dbReference type="EMBL" id="PCSB01000055">
    <property type="protein sequence ID" value="PIP31623.1"/>
    <property type="molecule type" value="Genomic_DNA"/>
</dbReference>
<dbReference type="InterPro" id="IPR042543">
    <property type="entry name" value="AdoMet_synthase_2"/>
</dbReference>
<name>A0A2G9ZEM4_9BACT</name>
<dbReference type="PANTHER" id="PTHR36697">
    <property type="entry name" value="S-ADENOSYLMETHIONINE SYNTHASE"/>
    <property type="match status" value="1"/>
</dbReference>
<sequence length="413" mass="47316">MKKQLFINVVPPMDSQPFEVVERKGIGHPDTLADGVSEAVSIDYSRFCLKNFGAVLHHHFDKTLIMGGQAKIDFGVGKMIKPFRLIINGRVSSVFGNKKINYQEIQEKAAKEYLKSTLPHLDVDKWVEIKSFSTSYSKSPVWYKPRSLDDLPEFKTPFVNDSSAIVSFWPLSSTEKLALEMEKYFYDDNKNPKFNYIGHDIKILAIRSFKNINLTLCVPFISSKISNRTFYLEKLDFIQSQLKRVVQNILGERFNINITLNAQDFALLGKTKKRTSYYFSASGSALDYGEEGVVGRGNRARGVRSCLRPNSTDAIHGKNPSFHVGKVYTYFADQISKAIAEEMKCECTVILATQNKRPTDSPQRIIINISEKRDEKKIKEIIERELSKKDWIQKIVEDKYFLPLPGRYYGQKD</sequence>
<dbReference type="Pfam" id="PF01941">
    <property type="entry name" value="AdoMet_Synthase"/>
    <property type="match status" value="1"/>
</dbReference>